<dbReference type="EMBL" id="JAFEUO010000010">
    <property type="protein sequence ID" value="MBM7086483.1"/>
    <property type="molecule type" value="Genomic_DNA"/>
</dbReference>
<feature type="compositionally biased region" description="Basic and acidic residues" evidence="1">
    <location>
        <begin position="110"/>
        <end position="119"/>
    </location>
</feature>
<accession>A0ABS2JIY8</accession>
<comment type="caution">
    <text evidence="2">The sequence shown here is derived from an EMBL/GenBank/DDBJ whole genome shotgun (WGS) entry which is preliminary data.</text>
</comment>
<evidence type="ECO:0000313" key="3">
    <source>
        <dbReference type="Proteomes" id="UP000809587"/>
    </source>
</evidence>
<dbReference type="Proteomes" id="UP000809587">
    <property type="component" value="Unassembled WGS sequence"/>
</dbReference>
<organism evidence="2 3">
    <name type="scientific">Micromonospora humidisoli</name>
    <dbReference type="NCBI Taxonomy" id="2807622"/>
    <lineage>
        <taxon>Bacteria</taxon>
        <taxon>Bacillati</taxon>
        <taxon>Actinomycetota</taxon>
        <taxon>Actinomycetes</taxon>
        <taxon>Micromonosporales</taxon>
        <taxon>Micromonosporaceae</taxon>
        <taxon>Micromonospora</taxon>
    </lineage>
</organism>
<dbReference type="RefSeq" id="WP_204961667.1">
    <property type="nucleotide sequence ID" value="NZ_JAFEUO010000010.1"/>
</dbReference>
<gene>
    <name evidence="2" type="ORF">JQN84_28540</name>
</gene>
<sequence length="399" mass="42103">MQPVVPFQLIAKLGACQIGGVWSAVDENEHSLVVAVLDAGVAGEPRWRDAFAATTNAIAQSASAGPTYVGADFSAATPWVAYPQELLPTAERTFLALGMSYAPVVAHADDPPTAERHVQPDAAPTPRPTDRPLTTAEQTSPARLGRTLPPTDPSPPSDSPPHPPAEPLPLRPPPRAGRWALPAIGLIVGLLAGGGLVLLVDPGTDPPRPPAAASASPLPPPAPTSAPLSPGLEPPVAGRWPAGWVRFTPADRIHTVTGLDGVSFPVRLPPRWRCTLVERADGLSRHRCGGPSDSGEELGGELVVRECPAPCDGPRQTAMRTAEEAWGLQWVHCGPTCAYAETSSLTVDGARRYGLVVVAYWRSGDGDIDQQVVLRMTAPVTNANLLRRVANYLRDVLLF</sequence>
<feature type="compositionally biased region" description="Pro residues" evidence="1">
    <location>
        <begin position="150"/>
        <end position="174"/>
    </location>
</feature>
<feature type="region of interest" description="Disordered" evidence="1">
    <location>
        <begin position="110"/>
        <end position="174"/>
    </location>
</feature>
<reference evidence="2 3" key="1">
    <citation type="submission" date="2021-02" db="EMBL/GenBank/DDBJ databases">
        <authorList>
            <person name="Lee D.-H."/>
        </authorList>
    </citation>
    <scope>NUCLEOTIDE SEQUENCE [LARGE SCALE GENOMIC DNA]</scope>
    <source>
        <strain evidence="2 3">MMS20-R2-29</strain>
    </source>
</reference>
<keyword evidence="3" id="KW-1185">Reference proteome</keyword>
<evidence type="ECO:0000313" key="2">
    <source>
        <dbReference type="EMBL" id="MBM7086483.1"/>
    </source>
</evidence>
<evidence type="ECO:0000256" key="1">
    <source>
        <dbReference type="SAM" id="MobiDB-lite"/>
    </source>
</evidence>
<protein>
    <submittedName>
        <fullName evidence="2">Uncharacterized protein</fullName>
    </submittedName>
</protein>
<name>A0ABS2JIY8_9ACTN</name>
<feature type="region of interest" description="Disordered" evidence="1">
    <location>
        <begin position="202"/>
        <end position="234"/>
    </location>
</feature>
<proteinExistence type="predicted"/>